<dbReference type="InterPro" id="IPR000424">
    <property type="entry name" value="Primosome_PriB/ssb"/>
</dbReference>
<evidence type="ECO:0000256" key="3">
    <source>
        <dbReference type="SAM" id="MobiDB-lite"/>
    </source>
</evidence>
<evidence type="ECO:0000256" key="1">
    <source>
        <dbReference type="ARBA" id="ARBA00023125"/>
    </source>
</evidence>
<name>U4LDX4_PYROM</name>
<dbReference type="OMA" id="AYVYVEC"/>
<dbReference type="Gene3D" id="2.40.50.140">
    <property type="entry name" value="Nucleic acid-binding proteins"/>
    <property type="match status" value="1"/>
</dbReference>
<dbReference type="EMBL" id="HF935448">
    <property type="protein sequence ID" value="CCX09289.1"/>
    <property type="molecule type" value="Genomic_DNA"/>
</dbReference>
<accession>U4LDX4</accession>
<keyword evidence="5" id="KW-1185">Reference proteome</keyword>
<organism evidence="4 5">
    <name type="scientific">Pyronema omphalodes (strain CBS 100304)</name>
    <name type="common">Pyronema confluens</name>
    <dbReference type="NCBI Taxonomy" id="1076935"/>
    <lineage>
        <taxon>Eukaryota</taxon>
        <taxon>Fungi</taxon>
        <taxon>Dikarya</taxon>
        <taxon>Ascomycota</taxon>
        <taxon>Pezizomycotina</taxon>
        <taxon>Pezizomycetes</taxon>
        <taxon>Pezizales</taxon>
        <taxon>Pyronemataceae</taxon>
        <taxon>Pyronema</taxon>
    </lineage>
</organism>
<evidence type="ECO:0000313" key="5">
    <source>
        <dbReference type="Proteomes" id="UP000018144"/>
    </source>
</evidence>
<evidence type="ECO:0000256" key="2">
    <source>
        <dbReference type="PROSITE-ProRule" id="PRU00252"/>
    </source>
</evidence>
<protein>
    <submittedName>
        <fullName evidence="4">Similar to Single-stranded DNA-binding protein RIM1, mitochondrial acc. no. P32445</fullName>
    </submittedName>
</protein>
<evidence type="ECO:0000313" key="4">
    <source>
        <dbReference type="EMBL" id="CCX09289.1"/>
    </source>
</evidence>
<dbReference type="AlphaFoldDB" id="U4LDX4"/>
<dbReference type="STRING" id="1076935.U4LDX4"/>
<dbReference type="Proteomes" id="UP000018144">
    <property type="component" value="Unassembled WGS sequence"/>
</dbReference>
<dbReference type="PROSITE" id="PS50935">
    <property type="entry name" value="SSB"/>
    <property type="match status" value="1"/>
</dbReference>
<dbReference type="Pfam" id="PF00436">
    <property type="entry name" value="SSB"/>
    <property type="match status" value="1"/>
</dbReference>
<feature type="compositionally biased region" description="Basic and acidic residues" evidence="3">
    <location>
        <begin position="191"/>
        <end position="201"/>
    </location>
</feature>
<sequence length="201" mass="22753">MLVHIIVSFRSEILHSTFVLPTHVSNHRPSATTAQQQPLTSPHQYIHTFVVTMFSARAVTSVKPTLSRAFSSTPRANVAKLTLVGRLPVDPVAERLRNDTLMVKYVVGDRVKEGSDFKTTWYKVTNFVTEGTYGAAQMQRLKKGAYVYVECNVKAKSITGSDDKTRVHYNFEQRTMSIISSPKQAEEGMEQSEHQERYNQE</sequence>
<reference evidence="4 5" key="1">
    <citation type="journal article" date="2013" name="PLoS Genet.">
        <title>The genome and development-dependent transcriptomes of Pyronema confluens: a window into fungal evolution.</title>
        <authorList>
            <person name="Traeger S."/>
            <person name="Altegoer F."/>
            <person name="Freitag M."/>
            <person name="Gabaldon T."/>
            <person name="Kempken F."/>
            <person name="Kumar A."/>
            <person name="Marcet-Houben M."/>
            <person name="Poggeler S."/>
            <person name="Stajich J.E."/>
            <person name="Nowrousian M."/>
        </authorList>
    </citation>
    <scope>NUCLEOTIDE SEQUENCE [LARGE SCALE GENOMIC DNA]</scope>
    <source>
        <strain evidence="5">CBS 100304</strain>
        <tissue evidence="4">Vegetative mycelium</tissue>
    </source>
</reference>
<proteinExistence type="predicted"/>
<dbReference type="InterPro" id="IPR012340">
    <property type="entry name" value="NA-bd_OB-fold"/>
</dbReference>
<keyword evidence="1 2" id="KW-0238">DNA-binding</keyword>
<dbReference type="SUPFAM" id="SSF50249">
    <property type="entry name" value="Nucleic acid-binding proteins"/>
    <property type="match status" value="1"/>
</dbReference>
<feature type="region of interest" description="Disordered" evidence="3">
    <location>
        <begin position="180"/>
        <end position="201"/>
    </location>
</feature>
<gene>
    <name evidence="4" type="ORF">PCON_08882</name>
</gene>
<dbReference type="OrthoDB" id="1078367at2759"/>
<dbReference type="GO" id="GO:0003697">
    <property type="term" value="F:single-stranded DNA binding"/>
    <property type="evidence" value="ECO:0007669"/>
    <property type="project" value="InterPro"/>
</dbReference>